<evidence type="ECO:0000256" key="1">
    <source>
        <dbReference type="ARBA" id="ARBA00001936"/>
    </source>
</evidence>
<evidence type="ECO:0000256" key="8">
    <source>
        <dbReference type="ARBA" id="ARBA00023204"/>
    </source>
</evidence>
<keyword evidence="8" id="KW-0234">DNA repair</keyword>
<dbReference type="GO" id="GO:0005737">
    <property type="term" value="C:cytoplasm"/>
    <property type="evidence" value="ECO:0007669"/>
    <property type="project" value="TreeGrafter"/>
</dbReference>
<dbReference type="SUPFAM" id="SSF56219">
    <property type="entry name" value="DNase I-like"/>
    <property type="match status" value="1"/>
</dbReference>
<dbReference type="Proteomes" id="UP000294739">
    <property type="component" value="Unassembled WGS sequence"/>
</dbReference>
<comment type="cofactor">
    <cofactor evidence="2">
        <name>Mg(2+)</name>
        <dbReference type="ChEBI" id="CHEBI:18420"/>
    </cofactor>
</comment>
<keyword evidence="5" id="KW-0227">DNA damage</keyword>
<evidence type="ECO:0000256" key="3">
    <source>
        <dbReference type="ARBA" id="ARBA00022722"/>
    </source>
</evidence>
<dbReference type="AlphaFoldDB" id="A0A4R5DQE5"/>
<dbReference type="OrthoDB" id="9787701at2"/>
<sequence>MATIRVATLNIWGRHGDWRRRRDVLRDGFRALEADLVALQETILDDGYDQVADLFGAGYHVVHHSRRGRGGVGCSIVSRWEPEDVQETALDGTRRVVQADFLGQSAAIDVATPVGRLLFVNHKPSWQLGYEHERELQAVSGARFVEDLVGEREVHVVVAGDMDARPESASMRFWTGRQSLGGMSVAYQDAWEFARPGEDGLTFTLENPQILAENDWARIPGRRIDYVLVRCGARGPTLHIASCSRLFDRPVGEVWGSDHFGVVADLAVAD</sequence>
<gene>
    <name evidence="10" type="ORF">E1269_06360</name>
</gene>
<evidence type="ECO:0000256" key="5">
    <source>
        <dbReference type="ARBA" id="ARBA00022763"/>
    </source>
</evidence>
<dbReference type="GO" id="GO:0070260">
    <property type="term" value="F:5'-tyrosyl-DNA phosphodiesterase activity"/>
    <property type="evidence" value="ECO:0007669"/>
    <property type="project" value="TreeGrafter"/>
</dbReference>
<accession>A0A4R5DQE5</accession>
<dbReference type="PANTHER" id="PTHR15822">
    <property type="entry name" value="TRAF AND TNF RECEPTOR-ASSOCIATED PROTEIN"/>
    <property type="match status" value="1"/>
</dbReference>
<evidence type="ECO:0000256" key="6">
    <source>
        <dbReference type="ARBA" id="ARBA00022801"/>
    </source>
</evidence>
<keyword evidence="7" id="KW-0460">Magnesium</keyword>
<name>A0A4R5DQE5_9ACTN</name>
<evidence type="ECO:0000256" key="4">
    <source>
        <dbReference type="ARBA" id="ARBA00022723"/>
    </source>
</evidence>
<reference evidence="10 11" key="1">
    <citation type="submission" date="2019-03" db="EMBL/GenBank/DDBJ databases">
        <title>Draft genome sequences of novel Actinobacteria.</title>
        <authorList>
            <person name="Sahin N."/>
            <person name="Ay H."/>
            <person name="Saygin H."/>
        </authorList>
    </citation>
    <scope>NUCLEOTIDE SEQUENCE [LARGE SCALE GENOMIC DNA]</scope>
    <source>
        <strain evidence="10 11">5K138</strain>
    </source>
</reference>
<protein>
    <recommendedName>
        <fullName evidence="9">Endonuclease/exonuclease/phosphatase domain-containing protein</fullName>
    </recommendedName>
</protein>
<proteinExistence type="predicted"/>
<evidence type="ECO:0000256" key="2">
    <source>
        <dbReference type="ARBA" id="ARBA00001946"/>
    </source>
</evidence>
<dbReference type="InterPro" id="IPR005135">
    <property type="entry name" value="Endo/exonuclease/phosphatase"/>
</dbReference>
<dbReference type="Pfam" id="PF03372">
    <property type="entry name" value="Exo_endo_phos"/>
    <property type="match status" value="1"/>
</dbReference>
<dbReference type="InterPro" id="IPR036691">
    <property type="entry name" value="Endo/exonu/phosph_ase_sf"/>
</dbReference>
<keyword evidence="4" id="KW-0479">Metal-binding</keyword>
<evidence type="ECO:0000313" key="11">
    <source>
        <dbReference type="Proteomes" id="UP000294739"/>
    </source>
</evidence>
<evidence type="ECO:0000256" key="7">
    <source>
        <dbReference type="ARBA" id="ARBA00022842"/>
    </source>
</evidence>
<dbReference type="PANTHER" id="PTHR15822:SF4">
    <property type="entry name" value="TYROSYL-DNA PHOSPHODIESTERASE 2"/>
    <property type="match status" value="1"/>
</dbReference>
<dbReference type="InterPro" id="IPR051547">
    <property type="entry name" value="TDP2-like"/>
</dbReference>
<comment type="caution">
    <text evidence="10">The sequence shown here is derived from an EMBL/GenBank/DDBJ whole genome shotgun (WGS) entry which is preliminary data.</text>
</comment>
<evidence type="ECO:0000313" key="10">
    <source>
        <dbReference type="EMBL" id="TDE13013.1"/>
    </source>
</evidence>
<feature type="domain" description="Endonuclease/exonuclease/phosphatase" evidence="9">
    <location>
        <begin position="7"/>
        <end position="259"/>
    </location>
</feature>
<dbReference type="InParanoid" id="A0A4R5DQE5"/>
<comment type="cofactor">
    <cofactor evidence="1">
        <name>Mn(2+)</name>
        <dbReference type="ChEBI" id="CHEBI:29035"/>
    </cofactor>
</comment>
<organism evidence="10 11">
    <name type="scientific">Jiangella asiatica</name>
    <dbReference type="NCBI Taxonomy" id="2530372"/>
    <lineage>
        <taxon>Bacteria</taxon>
        <taxon>Bacillati</taxon>
        <taxon>Actinomycetota</taxon>
        <taxon>Actinomycetes</taxon>
        <taxon>Jiangellales</taxon>
        <taxon>Jiangellaceae</taxon>
        <taxon>Jiangella</taxon>
    </lineage>
</organism>
<dbReference type="EMBL" id="SMKZ01000006">
    <property type="protein sequence ID" value="TDE13013.1"/>
    <property type="molecule type" value="Genomic_DNA"/>
</dbReference>
<dbReference type="GO" id="GO:0006302">
    <property type="term" value="P:double-strand break repair"/>
    <property type="evidence" value="ECO:0007669"/>
    <property type="project" value="TreeGrafter"/>
</dbReference>
<dbReference type="GO" id="GO:0004518">
    <property type="term" value="F:nuclease activity"/>
    <property type="evidence" value="ECO:0007669"/>
    <property type="project" value="UniProtKB-KW"/>
</dbReference>
<keyword evidence="6" id="KW-0378">Hydrolase</keyword>
<dbReference type="GO" id="GO:0046872">
    <property type="term" value="F:metal ion binding"/>
    <property type="evidence" value="ECO:0007669"/>
    <property type="project" value="UniProtKB-KW"/>
</dbReference>
<keyword evidence="3" id="KW-0540">Nuclease</keyword>
<dbReference type="GO" id="GO:0003697">
    <property type="term" value="F:single-stranded DNA binding"/>
    <property type="evidence" value="ECO:0007669"/>
    <property type="project" value="TreeGrafter"/>
</dbReference>
<dbReference type="Gene3D" id="3.60.10.10">
    <property type="entry name" value="Endonuclease/exonuclease/phosphatase"/>
    <property type="match status" value="1"/>
</dbReference>
<evidence type="ECO:0000259" key="9">
    <source>
        <dbReference type="Pfam" id="PF03372"/>
    </source>
</evidence>
<keyword evidence="11" id="KW-1185">Reference proteome</keyword>
<dbReference type="RefSeq" id="WP_131892535.1">
    <property type="nucleotide sequence ID" value="NZ_SMKZ01000006.1"/>
</dbReference>